<dbReference type="GO" id="GO:0008289">
    <property type="term" value="F:lipid binding"/>
    <property type="evidence" value="ECO:0007669"/>
    <property type="project" value="UniProtKB-KW"/>
</dbReference>
<keyword evidence="7" id="KW-0645">Protease</keyword>
<evidence type="ECO:0000256" key="1">
    <source>
        <dbReference type="ARBA" id="ARBA00001946"/>
    </source>
</evidence>
<gene>
    <name evidence="20" type="ORF">FSCOSCO3_A010411</name>
</gene>
<dbReference type="GO" id="GO:0005576">
    <property type="term" value="C:extracellular region"/>
    <property type="evidence" value="ECO:0007669"/>
    <property type="project" value="UniProtKB-SubCell"/>
</dbReference>
<dbReference type="Proteomes" id="UP001314229">
    <property type="component" value="Unassembled WGS sequence"/>
</dbReference>
<feature type="domain" description="Peptidase C80" evidence="19">
    <location>
        <begin position="1"/>
        <end position="159"/>
    </location>
</feature>
<keyword evidence="6" id="KW-0800">Toxin</keyword>
<dbReference type="Gene3D" id="3.40.50.11050">
    <property type="match status" value="1"/>
</dbReference>
<reference evidence="20 21" key="1">
    <citation type="submission" date="2024-01" db="EMBL/GenBank/DDBJ databases">
        <authorList>
            <person name="Alioto T."/>
            <person name="Alioto T."/>
            <person name="Gomez Garrido J."/>
        </authorList>
    </citation>
    <scope>NUCLEOTIDE SEQUENCE [LARGE SCALE GENOMIC DNA]</scope>
</reference>
<evidence type="ECO:0000256" key="7">
    <source>
        <dbReference type="ARBA" id="ARBA00022670"/>
    </source>
</evidence>
<keyword evidence="18" id="KW-0472">Membrane</keyword>
<dbReference type="GO" id="GO:0090729">
    <property type="term" value="F:toxin activity"/>
    <property type="evidence" value="ECO:0007669"/>
    <property type="project" value="UniProtKB-KW"/>
</dbReference>
<evidence type="ECO:0000256" key="3">
    <source>
        <dbReference type="ARBA" id="ARBA00004551"/>
    </source>
</evidence>
<dbReference type="GO" id="GO:0016740">
    <property type="term" value="F:transferase activity"/>
    <property type="evidence" value="ECO:0007669"/>
    <property type="project" value="UniProtKB-KW"/>
</dbReference>
<evidence type="ECO:0000259" key="19">
    <source>
        <dbReference type="PROSITE" id="PS51771"/>
    </source>
</evidence>
<dbReference type="PROSITE" id="PS51771">
    <property type="entry name" value="CGT_MARTX_CPD"/>
    <property type="match status" value="1"/>
</dbReference>
<evidence type="ECO:0000256" key="8">
    <source>
        <dbReference type="ARBA" id="ARBA00022679"/>
    </source>
</evidence>
<dbReference type="InterPro" id="IPR020974">
    <property type="entry name" value="CPD_dom"/>
</dbReference>
<evidence type="ECO:0000256" key="2">
    <source>
        <dbReference type="ARBA" id="ARBA00004340"/>
    </source>
</evidence>
<protein>
    <submittedName>
        <fullName evidence="20">Uncharacterized protein LOC122969427 isoform X1</fullName>
    </submittedName>
</protein>
<evidence type="ECO:0000256" key="16">
    <source>
        <dbReference type="ARBA" id="ARBA00023026"/>
    </source>
</evidence>
<dbReference type="Pfam" id="PF11713">
    <property type="entry name" value="Peptidase_C80"/>
    <property type="match status" value="1"/>
</dbReference>
<keyword evidence="15" id="KW-1043">Host membrane</keyword>
<keyword evidence="10" id="KW-0677">Repeat</keyword>
<keyword evidence="16" id="KW-0843">Virulence</keyword>
<evidence type="ECO:0000256" key="10">
    <source>
        <dbReference type="ARBA" id="ARBA00022737"/>
    </source>
</evidence>
<comment type="cofactor">
    <cofactor evidence="1">
        <name>Mg(2+)</name>
        <dbReference type="ChEBI" id="CHEBI:18420"/>
    </cofactor>
</comment>
<dbReference type="EMBL" id="CAWUFR010000160">
    <property type="protein sequence ID" value="CAK6970576.1"/>
    <property type="molecule type" value="Genomic_DNA"/>
</dbReference>
<keyword evidence="8" id="KW-0808">Transferase</keyword>
<evidence type="ECO:0000313" key="21">
    <source>
        <dbReference type="Proteomes" id="UP001314229"/>
    </source>
</evidence>
<organism evidence="20 21">
    <name type="scientific">Scomber scombrus</name>
    <name type="common">Atlantic mackerel</name>
    <name type="synonym">Scomber vernalis</name>
    <dbReference type="NCBI Taxonomy" id="13677"/>
    <lineage>
        <taxon>Eukaryota</taxon>
        <taxon>Metazoa</taxon>
        <taxon>Chordata</taxon>
        <taxon>Craniata</taxon>
        <taxon>Vertebrata</taxon>
        <taxon>Euteleostomi</taxon>
        <taxon>Actinopterygii</taxon>
        <taxon>Neopterygii</taxon>
        <taxon>Teleostei</taxon>
        <taxon>Neoteleostei</taxon>
        <taxon>Acanthomorphata</taxon>
        <taxon>Pelagiaria</taxon>
        <taxon>Scombriformes</taxon>
        <taxon>Scombridae</taxon>
        <taxon>Scomber</taxon>
    </lineage>
</organism>
<keyword evidence="17" id="KW-0446">Lipid-binding</keyword>
<comment type="subcellular location">
    <subcellularLocation>
        <location evidence="2">Host cell</location>
    </subcellularLocation>
    <subcellularLocation>
        <location evidence="3">Host membrane</location>
    </subcellularLocation>
    <subcellularLocation>
        <location evidence="4">Secreted</location>
    </subcellularLocation>
</comment>
<evidence type="ECO:0000256" key="11">
    <source>
        <dbReference type="ARBA" id="ARBA00022801"/>
    </source>
</evidence>
<dbReference type="CDD" id="cd20500">
    <property type="entry name" value="Peptidase_C80"/>
    <property type="match status" value="1"/>
</dbReference>
<accession>A0AAV1PK42</accession>
<keyword evidence="14" id="KW-0460">Magnesium</keyword>
<keyword evidence="12" id="KW-0788">Thiol protease</keyword>
<dbReference type="InterPro" id="IPR038383">
    <property type="entry name" value="CPD_dom_sf"/>
</dbReference>
<evidence type="ECO:0000256" key="12">
    <source>
        <dbReference type="ARBA" id="ARBA00022807"/>
    </source>
</evidence>
<evidence type="ECO:0000256" key="4">
    <source>
        <dbReference type="ARBA" id="ARBA00004613"/>
    </source>
</evidence>
<keyword evidence="13" id="KW-0068">Autocatalytic cleavage</keyword>
<evidence type="ECO:0000256" key="6">
    <source>
        <dbReference type="ARBA" id="ARBA00022656"/>
    </source>
</evidence>
<evidence type="ECO:0000313" key="20">
    <source>
        <dbReference type="EMBL" id="CAK6970576.1"/>
    </source>
</evidence>
<keyword evidence="11" id="KW-0378">Hydrolase</keyword>
<evidence type="ECO:0000256" key="13">
    <source>
        <dbReference type="ARBA" id="ARBA00022813"/>
    </source>
</evidence>
<keyword evidence="21" id="KW-1185">Reference proteome</keyword>
<sequence>MEEDTAVIKSAIYLYERHPTVSTLLSYQKGALHILRGGHFCSTGNHDVIVVGHGSKDTNGTAQLAGYGPVELARFVSTLKTESFFGQLGTVSLISCNLGNEPHFMLQMLKTLQSLRVETKLHIHNTFLSVNSNGEIMTRTDKVWRSHDLSRRVIAELDQRGDLLTTVELGCAGPEFPGYKGNVLYLQTLEWPSHPQMFVPMELRKKYPSIDCLEGLTWSLFFEENERRRAPDYDPERDQRHLKAIWLKEPGAEEDIFFKHITNIQDLLVEIRYNARDEFASDPYYVLNDCIYRLHGKNLTVSLVGKFMSVENPAENEKFQQDFNYHRNISSLQELRQGLKPSKFNDFCRQTFQFQQCNYNCERWGHYFMSAVFSASVRNFRTFSLFLMSVIGCEVGRSRGTDSSLCTAFVGDDHPMVTDHPLPYHVHQRRGFYGCTVDNYEMAPQERRTWLDKVVAKENSLYIKSKQVMNAVTHDEQTELDIFGKVKVMNKYVFSSYLEYFRGTPEGKKLKRGCTASFYVNS</sequence>
<evidence type="ECO:0000256" key="15">
    <source>
        <dbReference type="ARBA" id="ARBA00022870"/>
    </source>
</evidence>
<keyword evidence="9" id="KW-0479">Metal-binding</keyword>
<evidence type="ECO:0000256" key="17">
    <source>
        <dbReference type="ARBA" id="ARBA00023121"/>
    </source>
</evidence>
<keyword evidence="5" id="KW-0964">Secreted</keyword>
<comment type="caution">
    <text evidence="20">The sequence shown here is derived from an EMBL/GenBank/DDBJ whole genome shotgun (WGS) entry which is preliminary data.</text>
</comment>
<name>A0AAV1PK42_SCOSC</name>
<dbReference type="GO" id="GO:0043657">
    <property type="term" value="C:host cell"/>
    <property type="evidence" value="ECO:0007669"/>
    <property type="project" value="UniProtKB-SubCell"/>
</dbReference>
<evidence type="ECO:0000256" key="18">
    <source>
        <dbReference type="ARBA" id="ARBA00023136"/>
    </source>
</evidence>
<evidence type="ECO:0000256" key="9">
    <source>
        <dbReference type="ARBA" id="ARBA00022723"/>
    </source>
</evidence>
<evidence type="ECO:0000256" key="14">
    <source>
        <dbReference type="ARBA" id="ARBA00022842"/>
    </source>
</evidence>
<dbReference type="AlphaFoldDB" id="A0AAV1PK42"/>
<dbReference type="GO" id="GO:0008234">
    <property type="term" value="F:cysteine-type peptidase activity"/>
    <property type="evidence" value="ECO:0007669"/>
    <property type="project" value="UniProtKB-KW"/>
</dbReference>
<dbReference type="GO" id="GO:0006508">
    <property type="term" value="P:proteolysis"/>
    <property type="evidence" value="ECO:0007669"/>
    <property type="project" value="UniProtKB-KW"/>
</dbReference>
<evidence type="ECO:0000256" key="5">
    <source>
        <dbReference type="ARBA" id="ARBA00022525"/>
    </source>
</evidence>
<dbReference type="GO" id="GO:0046872">
    <property type="term" value="F:metal ion binding"/>
    <property type="evidence" value="ECO:0007669"/>
    <property type="project" value="UniProtKB-KW"/>
</dbReference>
<proteinExistence type="predicted"/>